<sequence>MDLSLYPASQPTLLIPPITTLLYYPVFRKSEGFSRGLMNLTGLQAKPLAFASGLVQNWSWESLFVSVIMTAKSIMGLVKTRNSQSFGEQLGNCIHYFLCLSLIRRMVGIAPQEGQLHYLQIGFESPWLGVASQSFLLVNLD</sequence>
<gene>
    <name evidence="1" type="ORF">VNO78_24394</name>
</gene>
<keyword evidence="2" id="KW-1185">Reference proteome</keyword>
<dbReference type="AlphaFoldDB" id="A0AAN9S855"/>
<dbReference type="Proteomes" id="UP001386955">
    <property type="component" value="Unassembled WGS sequence"/>
</dbReference>
<evidence type="ECO:0000313" key="2">
    <source>
        <dbReference type="Proteomes" id="UP001386955"/>
    </source>
</evidence>
<comment type="caution">
    <text evidence="1">The sequence shown here is derived from an EMBL/GenBank/DDBJ whole genome shotgun (WGS) entry which is preliminary data.</text>
</comment>
<dbReference type="EMBL" id="JAYMYS010000006">
    <property type="protein sequence ID" value="KAK7389394.1"/>
    <property type="molecule type" value="Genomic_DNA"/>
</dbReference>
<reference evidence="1 2" key="1">
    <citation type="submission" date="2024-01" db="EMBL/GenBank/DDBJ databases">
        <title>The genomes of 5 underutilized Papilionoideae crops provide insights into root nodulation and disease resistanc.</title>
        <authorList>
            <person name="Jiang F."/>
        </authorList>
    </citation>
    <scope>NUCLEOTIDE SEQUENCE [LARGE SCALE GENOMIC DNA]</scope>
    <source>
        <strain evidence="1">DUOXIRENSHENG_FW03</strain>
        <tissue evidence="1">Leaves</tissue>
    </source>
</reference>
<protein>
    <submittedName>
        <fullName evidence="1">Uncharacterized protein</fullName>
    </submittedName>
</protein>
<name>A0AAN9S855_PSOTE</name>
<accession>A0AAN9S855</accession>
<organism evidence="1 2">
    <name type="scientific">Psophocarpus tetragonolobus</name>
    <name type="common">Winged bean</name>
    <name type="synonym">Dolichos tetragonolobus</name>
    <dbReference type="NCBI Taxonomy" id="3891"/>
    <lineage>
        <taxon>Eukaryota</taxon>
        <taxon>Viridiplantae</taxon>
        <taxon>Streptophyta</taxon>
        <taxon>Embryophyta</taxon>
        <taxon>Tracheophyta</taxon>
        <taxon>Spermatophyta</taxon>
        <taxon>Magnoliopsida</taxon>
        <taxon>eudicotyledons</taxon>
        <taxon>Gunneridae</taxon>
        <taxon>Pentapetalae</taxon>
        <taxon>rosids</taxon>
        <taxon>fabids</taxon>
        <taxon>Fabales</taxon>
        <taxon>Fabaceae</taxon>
        <taxon>Papilionoideae</taxon>
        <taxon>50 kb inversion clade</taxon>
        <taxon>NPAAA clade</taxon>
        <taxon>indigoferoid/millettioid clade</taxon>
        <taxon>Phaseoleae</taxon>
        <taxon>Psophocarpus</taxon>
    </lineage>
</organism>
<proteinExistence type="predicted"/>
<evidence type="ECO:0000313" key="1">
    <source>
        <dbReference type="EMBL" id="KAK7389394.1"/>
    </source>
</evidence>